<dbReference type="EMBL" id="MECQ01000001">
    <property type="protein sequence ID" value="ODV56792.1"/>
    <property type="molecule type" value="Genomic_DNA"/>
</dbReference>
<organism evidence="2 3">
    <name type="scientific">Lysinibacillus fusiformis</name>
    <dbReference type="NCBI Taxonomy" id="28031"/>
    <lineage>
        <taxon>Bacteria</taxon>
        <taxon>Bacillati</taxon>
        <taxon>Bacillota</taxon>
        <taxon>Bacilli</taxon>
        <taxon>Bacillales</taxon>
        <taxon>Bacillaceae</taxon>
        <taxon>Lysinibacillus</taxon>
    </lineage>
</organism>
<gene>
    <name evidence="2" type="ORF">BG258_13260</name>
</gene>
<reference evidence="2 3" key="1">
    <citation type="submission" date="2016-09" db="EMBL/GenBank/DDBJ databases">
        <title>Draft genome sequence of the soil isolate, Lysinibacillus fusiformis M5, a potential hypoxanthine producer.</title>
        <authorList>
            <person name="Gallegos-Monterrosa R."/>
            <person name="Maroti G."/>
            <person name="Balint B."/>
            <person name="Kovacs A.T."/>
        </authorList>
    </citation>
    <scope>NUCLEOTIDE SEQUENCE [LARGE SCALE GENOMIC DNA]</scope>
    <source>
        <strain evidence="2 3">M5</strain>
    </source>
</reference>
<evidence type="ECO:0000256" key="1">
    <source>
        <dbReference type="SAM" id="SignalP"/>
    </source>
</evidence>
<dbReference type="OrthoDB" id="2633106at2"/>
<name>A0A1E4R8J1_9BACI</name>
<dbReference type="RefSeq" id="WP_069481775.1">
    <property type="nucleotide sequence ID" value="NZ_KV766182.1"/>
</dbReference>
<dbReference type="AlphaFoldDB" id="A0A1E4R8J1"/>
<evidence type="ECO:0000313" key="2">
    <source>
        <dbReference type="EMBL" id="ODV56792.1"/>
    </source>
</evidence>
<comment type="caution">
    <text evidence="2">The sequence shown here is derived from an EMBL/GenBank/DDBJ whole genome shotgun (WGS) entry which is preliminary data.</text>
</comment>
<proteinExistence type="predicted"/>
<protein>
    <submittedName>
        <fullName evidence="2">Uncharacterized protein</fullName>
    </submittedName>
</protein>
<keyword evidence="1" id="KW-0732">Signal</keyword>
<accession>A0A1E4R8J1</accession>
<feature type="signal peptide" evidence="1">
    <location>
        <begin position="1"/>
        <end position="25"/>
    </location>
</feature>
<feature type="chain" id="PRO_5009162120" evidence="1">
    <location>
        <begin position="26"/>
        <end position="150"/>
    </location>
</feature>
<evidence type="ECO:0000313" key="3">
    <source>
        <dbReference type="Proteomes" id="UP000094784"/>
    </source>
</evidence>
<sequence>MKLKKVFFILFVSTGLMTVSQSAFAEIGWGDTQSTAVLIPPGYGYGSTIENSFDSEWTYYFNDTGKSLVLRPILESPSGLNYDFFFLTYKANGEQDMLMLATDNGAGETDKVDIILRPGEKVYFNVIGHDSTQNDPTARYSFDLKLIYSE</sequence>
<dbReference type="Proteomes" id="UP000094784">
    <property type="component" value="Unassembled WGS sequence"/>
</dbReference>